<feature type="region of interest" description="Disordered" evidence="1">
    <location>
        <begin position="151"/>
        <end position="174"/>
    </location>
</feature>
<dbReference type="Proteomes" id="UP000440578">
    <property type="component" value="Unassembled WGS sequence"/>
</dbReference>
<dbReference type="EMBL" id="VIIS01000742">
    <property type="protein sequence ID" value="KAF0305556.1"/>
    <property type="molecule type" value="Genomic_DNA"/>
</dbReference>
<feature type="region of interest" description="Disordered" evidence="1">
    <location>
        <begin position="33"/>
        <end position="53"/>
    </location>
</feature>
<feature type="compositionally biased region" description="Polar residues" evidence="1">
    <location>
        <begin position="42"/>
        <end position="53"/>
    </location>
</feature>
<evidence type="ECO:0000256" key="1">
    <source>
        <dbReference type="SAM" id="MobiDB-lite"/>
    </source>
</evidence>
<evidence type="ECO:0000313" key="2">
    <source>
        <dbReference type="EMBL" id="KAF0305556.1"/>
    </source>
</evidence>
<feature type="region of interest" description="Disordered" evidence="1">
    <location>
        <begin position="182"/>
        <end position="201"/>
    </location>
</feature>
<keyword evidence="3" id="KW-1185">Reference proteome</keyword>
<proteinExistence type="predicted"/>
<protein>
    <submittedName>
        <fullName evidence="2">Uncharacterized protein</fullName>
    </submittedName>
</protein>
<accession>A0A6A4WE01</accession>
<gene>
    <name evidence="2" type="ORF">FJT64_022805</name>
</gene>
<name>A0A6A4WE01_AMPAM</name>
<organism evidence="2 3">
    <name type="scientific">Amphibalanus amphitrite</name>
    <name type="common">Striped barnacle</name>
    <name type="synonym">Balanus amphitrite</name>
    <dbReference type="NCBI Taxonomy" id="1232801"/>
    <lineage>
        <taxon>Eukaryota</taxon>
        <taxon>Metazoa</taxon>
        <taxon>Ecdysozoa</taxon>
        <taxon>Arthropoda</taxon>
        <taxon>Crustacea</taxon>
        <taxon>Multicrustacea</taxon>
        <taxon>Cirripedia</taxon>
        <taxon>Thoracica</taxon>
        <taxon>Thoracicalcarea</taxon>
        <taxon>Balanomorpha</taxon>
        <taxon>Balanoidea</taxon>
        <taxon>Balanidae</taxon>
        <taxon>Amphibalaninae</taxon>
        <taxon>Amphibalanus</taxon>
    </lineage>
</organism>
<evidence type="ECO:0000313" key="3">
    <source>
        <dbReference type="Proteomes" id="UP000440578"/>
    </source>
</evidence>
<comment type="caution">
    <text evidence="2">The sequence shown here is derived from an EMBL/GenBank/DDBJ whole genome shotgun (WGS) entry which is preliminary data.</text>
</comment>
<sequence length="201" mass="21159">MDRLTVPQEKKMCRSWSSHGVAAAPVPVLRHARSWGDRPQQAALTSTPTLSPEQMETATAEQLREFERVVAALEDAEEADGGRTPTNADCVRVGVLSQAQRMLDVVVGPQPPPVPVVTLAAAGGPCLPPPSAGVLGARCRRPDLPAAAAGAGAGAAQLAVSGPDRTSDTSSVDRSQLMERLRRHSLQPREVANSAPVQPDW</sequence>
<dbReference type="AlphaFoldDB" id="A0A6A4WE01"/>
<reference evidence="2 3" key="1">
    <citation type="submission" date="2019-07" db="EMBL/GenBank/DDBJ databases">
        <title>Draft genome assembly of a fouling barnacle, Amphibalanus amphitrite (Darwin, 1854): The first reference genome for Thecostraca.</title>
        <authorList>
            <person name="Kim W."/>
        </authorList>
    </citation>
    <scope>NUCLEOTIDE SEQUENCE [LARGE SCALE GENOMIC DNA]</scope>
    <source>
        <strain evidence="2">SNU_AA5</strain>
        <tissue evidence="2">Soma without cirri and trophi</tissue>
    </source>
</reference>